<comment type="subcellular location">
    <subcellularLocation>
        <location evidence="1">Mitochondrion</location>
    </subcellularLocation>
</comment>
<keyword evidence="10" id="KW-1185">Reference proteome</keyword>
<dbReference type="GO" id="GO:0005762">
    <property type="term" value="C:mitochondrial large ribosomal subunit"/>
    <property type="evidence" value="ECO:0007669"/>
    <property type="project" value="TreeGrafter"/>
</dbReference>
<dbReference type="PANTHER" id="PTHR13450">
    <property type="entry name" value="MITOCHONDRIAL 39S RIBOSOMAL PROTEIN L42"/>
    <property type="match status" value="1"/>
</dbReference>
<dbReference type="PANTHER" id="PTHR13450:SF4">
    <property type="entry name" value="LARGE RIBOSOMAL SUBUNIT PROTEIN ML42"/>
    <property type="match status" value="1"/>
</dbReference>
<gene>
    <name evidence="9" type="ORF">EB796_010521</name>
</gene>
<evidence type="ECO:0000256" key="6">
    <source>
        <dbReference type="ARBA" id="ARBA00023274"/>
    </source>
</evidence>
<dbReference type="EMBL" id="VXIV02001635">
    <property type="protein sequence ID" value="KAF6031163.1"/>
    <property type="molecule type" value="Genomic_DNA"/>
</dbReference>
<evidence type="ECO:0000256" key="1">
    <source>
        <dbReference type="ARBA" id="ARBA00004173"/>
    </source>
</evidence>
<keyword evidence="6" id="KW-0687">Ribonucleoprotein</keyword>
<dbReference type="OrthoDB" id="1107506at2759"/>
<dbReference type="InterPro" id="IPR019346">
    <property type="entry name" value="Ribosomal_mL42"/>
</dbReference>
<organism evidence="9 10">
    <name type="scientific">Bugula neritina</name>
    <name type="common">Brown bryozoan</name>
    <name type="synonym">Sertularia neritina</name>
    <dbReference type="NCBI Taxonomy" id="10212"/>
    <lineage>
        <taxon>Eukaryota</taxon>
        <taxon>Metazoa</taxon>
        <taxon>Spiralia</taxon>
        <taxon>Lophotrochozoa</taxon>
        <taxon>Bryozoa</taxon>
        <taxon>Gymnolaemata</taxon>
        <taxon>Cheilostomatida</taxon>
        <taxon>Flustrina</taxon>
        <taxon>Buguloidea</taxon>
        <taxon>Bugulidae</taxon>
        <taxon>Bugula</taxon>
    </lineage>
</organism>
<keyword evidence="5" id="KW-0496">Mitochondrion</keyword>
<protein>
    <recommendedName>
        <fullName evidence="7">Large ribosomal subunit protein mL42</fullName>
    </recommendedName>
</protein>
<dbReference type="AlphaFoldDB" id="A0A7J7JZ11"/>
<evidence type="ECO:0000313" key="10">
    <source>
        <dbReference type="Proteomes" id="UP000593567"/>
    </source>
</evidence>
<dbReference type="Pfam" id="PF10210">
    <property type="entry name" value="MRP-S32"/>
    <property type="match status" value="1"/>
</dbReference>
<keyword evidence="3" id="KW-0809">Transit peptide</keyword>
<proteinExistence type="inferred from homology"/>
<evidence type="ECO:0000313" key="9">
    <source>
        <dbReference type="EMBL" id="KAF6031163.1"/>
    </source>
</evidence>
<keyword evidence="4" id="KW-0689">Ribosomal protein</keyword>
<evidence type="ECO:0000256" key="2">
    <source>
        <dbReference type="ARBA" id="ARBA00005556"/>
    </source>
</evidence>
<feature type="region of interest" description="Disordered" evidence="8">
    <location>
        <begin position="77"/>
        <end position="96"/>
    </location>
</feature>
<accession>A0A7J7JZ11</accession>
<comment type="similarity">
    <text evidence="2">Belongs to the mitochondrion-specific ribosomal protein mL42 family.</text>
</comment>
<sequence length="132" mass="15067">MLKVRSLVALLNTRSICSPTVKNNHVSTSAIHSKSSHEQHVVTTTKQGDVVLFWHPEKKMPFELSKPMPRNQQALAMGDSPLKVKRVRSDTSQVGPTNEQLSEMFFVTKHEWRLRPQLKRAKTNTPKERNAL</sequence>
<evidence type="ECO:0000256" key="8">
    <source>
        <dbReference type="SAM" id="MobiDB-lite"/>
    </source>
</evidence>
<evidence type="ECO:0000256" key="3">
    <source>
        <dbReference type="ARBA" id="ARBA00022946"/>
    </source>
</evidence>
<dbReference type="Proteomes" id="UP000593567">
    <property type="component" value="Unassembled WGS sequence"/>
</dbReference>
<evidence type="ECO:0000256" key="7">
    <source>
        <dbReference type="ARBA" id="ARBA00035189"/>
    </source>
</evidence>
<evidence type="ECO:0000256" key="4">
    <source>
        <dbReference type="ARBA" id="ARBA00022980"/>
    </source>
</evidence>
<name>A0A7J7JZ11_BUGNE</name>
<reference evidence="9" key="1">
    <citation type="submission" date="2020-06" db="EMBL/GenBank/DDBJ databases">
        <title>Draft genome of Bugula neritina, a colonial animal packing powerful symbionts and potential medicines.</title>
        <authorList>
            <person name="Rayko M."/>
        </authorList>
    </citation>
    <scope>NUCLEOTIDE SEQUENCE [LARGE SCALE GENOMIC DNA]</scope>
    <source>
        <strain evidence="9">Kwan_BN1</strain>
    </source>
</reference>
<evidence type="ECO:0000256" key="5">
    <source>
        <dbReference type="ARBA" id="ARBA00023128"/>
    </source>
</evidence>
<comment type="caution">
    <text evidence="9">The sequence shown here is derived from an EMBL/GenBank/DDBJ whole genome shotgun (WGS) entry which is preliminary data.</text>
</comment>